<name>A0ABX3ZI48_9BACL</name>
<sequence>MKIIQNEKGYALLLTFITIILIVILTMSFSLRALNHNRLVEKTDMSYEATAVAEMGVEYYQARVLNLIKEYQTPGTLEWTKVEKELNLLNNYIKSTPTKDKGTEMYKRTIESYINKALGYLEADIGNLLSSNINYMIPGTQYKITRVLSSNAPWKIEITGLSKEDNQVIDVEFQLKDNKGNDFELIVLGTSEGIINPSFPSIGITKITFDDLIPRRTNIVNFAENVNPNTAFSGDNFILNNNLENPNNTKIQSKGSVSINGINNMSSLDIYALDEVTIKNPIHAQNLNIYANKLNISTLNSLNKSKIEIENTATFSAMGSIDNSKIQVNGIAIFDYFNTITNKSSIKIKGNTNFKYISKMEQGSEFLINGNLTASEYVQNINDNSLIKVMGAANFGRYIDGMSNSKIHVAGSVEVGYLQSINNNSELLIAGSANLGKYIQSMEKSKIHVGGAMAVGYINNLKNGSSITVNGDADFGTWIESIEGGSTINVGGKATVGKVIMKDGYMNIEGQLTLNGQNPTVISGGTVVVNSVNFAGSAVGEKESISVSGDGKLCIRDFNNTSTALANKKSKATGQGEIIFLNTSRPKNYNEKIGLGSLDTGNHTREVGIDAFSSLCGVTSIPTENYIINTNLPSADNITKAIKYY</sequence>
<dbReference type="Proteomes" id="UP000196594">
    <property type="component" value="Unassembled WGS sequence"/>
</dbReference>
<proteinExistence type="predicted"/>
<reference evidence="2 3" key="1">
    <citation type="journal article" date="2017" name="Int. J. Syst. Evol. Microbiol.">
        <title>Solibacillus kalamii sp. nov., isolated from a high-efficiency particulate arrestance filter system used in the International Space Station.</title>
        <authorList>
            <person name="Checinska Sielaff A."/>
            <person name="Kumar R.M."/>
            <person name="Pal D."/>
            <person name="Mayilraj S."/>
            <person name="Venkateswaran K."/>
        </authorList>
    </citation>
    <scope>NUCLEOTIDE SEQUENCE [LARGE SCALE GENOMIC DNA]</scope>
    <source>
        <strain evidence="2 3">ISSFR-015</strain>
    </source>
</reference>
<dbReference type="RefSeq" id="WP_087617101.1">
    <property type="nucleotide sequence ID" value="NZ_JAFBEY010000003.1"/>
</dbReference>
<evidence type="ECO:0008006" key="4">
    <source>
        <dbReference type="Google" id="ProtNLM"/>
    </source>
</evidence>
<dbReference type="EMBL" id="NHNT01000004">
    <property type="protein sequence ID" value="OUZ39262.1"/>
    <property type="molecule type" value="Genomic_DNA"/>
</dbReference>
<comment type="caution">
    <text evidence="2">The sequence shown here is derived from an EMBL/GenBank/DDBJ whole genome shotgun (WGS) entry which is preliminary data.</text>
</comment>
<evidence type="ECO:0000313" key="2">
    <source>
        <dbReference type="EMBL" id="OUZ39262.1"/>
    </source>
</evidence>
<protein>
    <recommendedName>
        <fullName evidence="4">Type 4 fimbrial biogenesis protein PilX N-terminal domain-containing protein</fullName>
    </recommendedName>
</protein>
<feature type="transmembrane region" description="Helical" evidence="1">
    <location>
        <begin position="12"/>
        <end position="31"/>
    </location>
</feature>
<evidence type="ECO:0000313" key="3">
    <source>
        <dbReference type="Proteomes" id="UP000196594"/>
    </source>
</evidence>
<keyword evidence="1" id="KW-1133">Transmembrane helix</keyword>
<keyword evidence="1" id="KW-0812">Transmembrane</keyword>
<keyword evidence="1" id="KW-0472">Membrane</keyword>
<keyword evidence="3" id="KW-1185">Reference proteome</keyword>
<accession>A0ABX3ZI48</accession>
<organism evidence="2 3">
    <name type="scientific">Solibacillus kalamii</name>
    <dbReference type="NCBI Taxonomy" id="1748298"/>
    <lineage>
        <taxon>Bacteria</taxon>
        <taxon>Bacillati</taxon>
        <taxon>Bacillota</taxon>
        <taxon>Bacilli</taxon>
        <taxon>Bacillales</taxon>
        <taxon>Caryophanaceae</taxon>
        <taxon>Solibacillus</taxon>
    </lineage>
</organism>
<gene>
    <name evidence="2" type="ORF">CBM15_08365</name>
</gene>
<evidence type="ECO:0000256" key="1">
    <source>
        <dbReference type="SAM" id="Phobius"/>
    </source>
</evidence>